<keyword evidence="1" id="KW-0812">Transmembrane</keyword>
<feature type="transmembrane region" description="Helical" evidence="1">
    <location>
        <begin position="74"/>
        <end position="92"/>
    </location>
</feature>
<keyword evidence="3" id="KW-0808">Transferase</keyword>
<accession>A0A941F162</accession>
<gene>
    <name evidence="3" type="ORF">KDU71_03075</name>
</gene>
<evidence type="ECO:0000256" key="1">
    <source>
        <dbReference type="SAM" id="Phobius"/>
    </source>
</evidence>
<reference evidence="3" key="1">
    <citation type="journal article" date="2018" name="Int. J. Syst. Evol. Microbiol.">
        <title>Carboxylicivirga sediminis sp. nov., isolated from coastal sediment.</title>
        <authorList>
            <person name="Wang F.Q."/>
            <person name="Ren L.H."/>
            <person name="Zou R.J."/>
            <person name="Sun Y.Z."/>
            <person name="Liu X.J."/>
            <person name="Jiang F."/>
            <person name="Liu L.J."/>
        </authorList>
    </citation>
    <scope>NUCLEOTIDE SEQUENCE</scope>
    <source>
        <strain evidence="3">JR1</strain>
    </source>
</reference>
<keyword evidence="1" id="KW-1133">Transmembrane helix</keyword>
<dbReference type="InterPro" id="IPR010559">
    <property type="entry name" value="Sig_transdc_His_kin_internal"/>
</dbReference>
<feature type="domain" description="Signal transduction histidine kinase internal region" evidence="2">
    <location>
        <begin position="185"/>
        <end position="260"/>
    </location>
</feature>
<dbReference type="EMBL" id="JAGTAR010000003">
    <property type="protein sequence ID" value="MBR8534527.1"/>
    <property type="molecule type" value="Genomic_DNA"/>
</dbReference>
<dbReference type="RefSeq" id="WP_212188433.1">
    <property type="nucleotide sequence ID" value="NZ_JAGTAR010000003.1"/>
</dbReference>
<dbReference type="PANTHER" id="PTHR34220:SF7">
    <property type="entry name" value="SENSOR HISTIDINE KINASE YPDA"/>
    <property type="match status" value="1"/>
</dbReference>
<feature type="transmembrane region" description="Helical" evidence="1">
    <location>
        <begin position="141"/>
        <end position="164"/>
    </location>
</feature>
<reference evidence="3" key="2">
    <citation type="submission" date="2021-04" db="EMBL/GenBank/DDBJ databases">
        <authorList>
            <person name="Zhang T."/>
            <person name="Zhang Y."/>
            <person name="Lu D."/>
            <person name="Zuo D."/>
            <person name="Du Z."/>
        </authorList>
    </citation>
    <scope>NUCLEOTIDE SEQUENCE</scope>
    <source>
        <strain evidence="3">JR1</strain>
    </source>
</reference>
<organism evidence="3 4">
    <name type="scientific">Carboxylicivirga sediminis</name>
    <dbReference type="NCBI Taxonomy" id="2006564"/>
    <lineage>
        <taxon>Bacteria</taxon>
        <taxon>Pseudomonadati</taxon>
        <taxon>Bacteroidota</taxon>
        <taxon>Bacteroidia</taxon>
        <taxon>Marinilabiliales</taxon>
        <taxon>Marinilabiliaceae</taxon>
        <taxon>Carboxylicivirga</taxon>
    </lineage>
</organism>
<proteinExistence type="predicted"/>
<comment type="caution">
    <text evidence="3">The sequence shown here is derived from an EMBL/GenBank/DDBJ whole genome shotgun (WGS) entry which is preliminary data.</text>
</comment>
<dbReference type="Gene3D" id="3.30.565.10">
    <property type="entry name" value="Histidine kinase-like ATPase, C-terminal domain"/>
    <property type="match status" value="1"/>
</dbReference>
<feature type="transmembrane region" description="Helical" evidence="1">
    <location>
        <begin position="39"/>
        <end position="62"/>
    </location>
</feature>
<keyword evidence="3" id="KW-0418">Kinase</keyword>
<keyword evidence="4" id="KW-1185">Reference proteome</keyword>
<dbReference type="Proteomes" id="UP000679220">
    <property type="component" value="Unassembled WGS sequence"/>
</dbReference>
<evidence type="ECO:0000313" key="3">
    <source>
        <dbReference type="EMBL" id="MBR8534527.1"/>
    </source>
</evidence>
<name>A0A941F162_9BACT</name>
<dbReference type="AlphaFoldDB" id="A0A941F162"/>
<dbReference type="InterPro" id="IPR036890">
    <property type="entry name" value="HATPase_C_sf"/>
</dbReference>
<dbReference type="PANTHER" id="PTHR34220">
    <property type="entry name" value="SENSOR HISTIDINE KINASE YPDA"/>
    <property type="match status" value="1"/>
</dbReference>
<dbReference type="GO" id="GO:0000155">
    <property type="term" value="F:phosphorelay sensor kinase activity"/>
    <property type="evidence" value="ECO:0007669"/>
    <property type="project" value="InterPro"/>
</dbReference>
<feature type="transmembrane region" description="Helical" evidence="1">
    <location>
        <begin position="12"/>
        <end position="33"/>
    </location>
</feature>
<dbReference type="GO" id="GO:0016020">
    <property type="term" value="C:membrane"/>
    <property type="evidence" value="ECO:0007669"/>
    <property type="project" value="InterPro"/>
</dbReference>
<dbReference type="Pfam" id="PF06580">
    <property type="entry name" value="His_kinase"/>
    <property type="match status" value="1"/>
</dbReference>
<evidence type="ECO:0000313" key="4">
    <source>
        <dbReference type="Proteomes" id="UP000679220"/>
    </source>
</evidence>
<sequence>MINWGNFKRKDVLVHVGWWLGYGLLLSYLPLIIMDTYTAIIFVFRTLVVSIVIFYVNAYWLLPRYIAKGAYIKYLAGIGLTLFVTAGVYHLTGSHMGIKSMQQLREDEQWEQLIDQDKFLSANKELILRKERPRFRERRLFGFNMMGVPSFIAILFISTLFWIYSDTRKRKQHELSLINQNLVNEMKFLKSQMNPHFLFNALNNIYSLSMLHSVKTPELVLKLSAMLRYVLYESEDVKVKLGKEVDYIKNFIEFQRVKIEGMPNIHVDIDRADRMKMIEPMLLIPFVENSFKHSKIEDTVNGWISMTLTTDDDTICFEVSNSVPKKKIAADKNSGIGVENVKRRLKYLYPDKHLVEIEVDERRYNLKLKITTT</sequence>
<keyword evidence="1" id="KW-0472">Membrane</keyword>
<dbReference type="InterPro" id="IPR050640">
    <property type="entry name" value="Bact_2-comp_sensor_kinase"/>
</dbReference>
<protein>
    <submittedName>
        <fullName evidence="3">Histidine kinase</fullName>
    </submittedName>
</protein>
<evidence type="ECO:0000259" key="2">
    <source>
        <dbReference type="Pfam" id="PF06580"/>
    </source>
</evidence>